<dbReference type="PROSITE" id="PS50236">
    <property type="entry name" value="CHCR"/>
    <property type="match status" value="1"/>
</dbReference>
<dbReference type="Proteomes" id="UP000001072">
    <property type="component" value="Unassembled WGS sequence"/>
</dbReference>
<feature type="region of interest" description="Disordered" evidence="6">
    <location>
        <begin position="123"/>
        <end position="153"/>
    </location>
</feature>
<dbReference type="InParanoid" id="F4R7Y8"/>
<evidence type="ECO:0000256" key="6">
    <source>
        <dbReference type="SAM" id="MobiDB-lite"/>
    </source>
</evidence>
<dbReference type="FunCoup" id="F4R7Y8">
    <property type="interactions" value="760"/>
</dbReference>
<dbReference type="RefSeq" id="XP_007405340.1">
    <property type="nucleotide sequence ID" value="XM_007405278.1"/>
</dbReference>
<dbReference type="HOGENOM" id="CLU_004190_2_0_1"/>
<protein>
    <recommendedName>
        <fullName evidence="11">CNH domain-containing protein</fullName>
    </recommendedName>
</protein>
<dbReference type="InterPro" id="IPR000547">
    <property type="entry name" value="Clathrin_H-chain/VPS_repeat"/>
</dbReference>
<gene>
    <name evidence="9" type="ORF">MELLADRAFT_90899</name>
</gene>
<name>F4R7Y8_MELLP</name>
<organism evidence="10">
    <name type="scientific">Melampsora larici-populina (strain 98AG31 / pathotype 3-4-7)</name>
    <name type="common">Poplar leaf rust fungus</name>
    <dbReference type="NCBI Taxonomy" id="747676"/>
    <lineage>
        <taxon>Eukaryota</taxon>
        <taxon>Fungi</taxon>
        <taxon>Dikarya</taxon>
        <taxon>Basidiomycota</taxon>
        <taxon>Pucciniomycotina</taxon>
        <taxon>Pucciniomycetes</taxon>
        <taxon>Pucciniales</taxon>
        <taxon>Melampsoraceae</taxon>
        <taxon>Melampsora</taxon>
    </lineage>
</organism>
<sequence length="1037" mass="117616">MSLKTSILRQDHKGFLLDREEEIKNPESQDLNSSDLNSGVPVILTLVAVPCKRRLILFAWKDAQWITPKEIQIPHQARSVTFSNSLQIFIGYSTGEYAQIKLEINATEALIQINHQISDPFPLPIQTPRTDPNTTQNTSLGSNPVGPTTTTTNHSGGLVSGLFKTTGLASLALSGSNKLSKNSVLSVGPPTNEVIGIRDQLATFMNPEGKLSRSLPNPSTINYPVSPIETMVQSPYLISLLPTPTSNLNVGSSLMIHSIPTLTHVQTIPLSSLDPTKHLQPMDNSPRKKQTGPNEESLVPKLLTVSSAHHGPVVCVSPRLNETDQKINYSLEVFIMVSWSEQINQFIQAGEYSESLALIERLESSVLPNREILIKRLNGLCALLEFKNRNYNQSIDEFIKLNINPAKVVSLYDERISGKLYRSKEVWESLFGGRKMKIDLKDHASDLIDSSTQVSKPSSLINSKIIQQKVIDDNDNDESGSIKSFRSQALHSLKAKASDLSLQKSKLKILQDESDFKESIDVLIRYLTDRRQHVNKAFSNQSSSIDLSEKALDSLKSINLRSSEDLLKLKDLAIHEISDVEELVQIAKIIDTSLFKCYLAIKPTMLGPLCRLPNWCEVDEVESLLLDAKRYYELLDLYHGKKQHDRALRLLKTMGESEEDLEERIDPTIRYLQKLGSDHLSLIFNTSKWIFSMIKTSTSTTTRDDRLIKKSLEIFTEDLSTVESLPKKEVIKFLESEDFKICRVYVEFLVYELCLESIEIHEKLIHLYINEFRKLKGLGQEESSQKIYQSLLNHLIKSKFYSANWVLGRLPLDEMFEARALTLGKIGQHDTALGIYINKLGNIKLAEEYCKRIYSENPELIGEKIYLMLLKIYLRPPPVPVIASQSQAQSRTDSSKGNLERPILNHEIRLKSSLKLLKEEGHLIKSIEEVLDLLPNWIDLIELQSFFKKSLNQLNQTKREIRLEKECLENENQSLKVIGLGVEQRRIKMDEKRLCMKCGKRIGNSVIAVHSPFGEVTHYQCRWEGELENRNGSRNDR</sequence>
<dbReference type="KEGG" id="mlr:MELLADRAFT_90899"/>
<evidence type="ECO:0000259" key="8">
    <source>
        <dbReference type="Pfam" id="PF10367"/>
    </source>
</evidence>
<dbReference type="Pfam" id="PF10367">
    <property type="entry name" value="zf-Vps39_C"/>
    <property type="match status" value="1"/>
</dbReference>
<dbReference type="GO" id="GO:0006886">
    <property type="term" value="P:intracellular protein transport"/>
    <property type="evidence" value="ECO:0007669"/>
    <property type="project" value="UniProtKB-UniRule"/>
</dbReference>
<feature type="compositionally biased region" description="Polar residues" evidence="6">
    <location>
        <begin position="127"/>
        <end position="153"/>
    </location>
</feature>
<evidence type="ECO:0000256" key="5">
    <source>
        <dbReference type="SAM" id="Coils"/>
    </source>
</evidence>
<dbReference type="VEuPathDB" id="FungiDB:MELLADRAFT_90899"/>
<dbReference type="GO" id="GO:0006914">
    <property type="term" value="P:autophagy"/>
    <property type="evidence" value="ECO:0007669"/>
    <property type="project" value="TreeGrafter"/>
</dbReference>
<dbReference type="GO" id="GO:0012505">
    <property type="term" value="C:endomembrane system"/>
    <property type="evidence" value="ECO:0007669"/>
    <property type="project" value="UniProtKB-SubCell"/>
</dbReference>
<evidence type="ECO:0000256" key="4">
    <source>
        <dbReference type="PROSITE-ProRule" id="PRU01006"/>
    </source>
</evidence>
<dbReference type="GO" id="GO:0000329">
    <property type="term" value="C:fungal-type vacuole membrane"/>
    <property type="evidence" value="ECO:0007669"/>
    <property type="project" value="TreeGrafter"/>
</dbReference>
<feature type="domain" description="Vacuolar sorting protein 39/Transforming growth factor beta receptor-associated" evidence="7">
    <location>
        <begin position="590"/>
        <end position="690"/>
    </location>
</feature>
<feature type="region of interest" description="Disordered" evidence="6">
    <location>
        <begin position="273"/>
        <end position="296"/>
    </location>
</feature>
<dbReference type="GeneID" id="18935715"/>
<dbReference type="GO" id="GO:0034058">
    <property type="term" value="P:endosomal vesicle fusion"/>
    <property type="evidence" value="ECO:0007669"/>
    <property type="project" value="TreeGrafter"/>
</dbReference>
<evidence type="ECO:0000256" key="3">
    <source>
        <dbReference type="ARBA" id="ARBA00038201"/>
    </source>
</evidence>
<feature type="domain" description="Vacuolar sorting protein 39/Transforming growth factor beta receptor-associated zinc finger" evidence="8">
    <location>
        <begin position="984"/>
        <end position="1021"/>
    </location>
</feature>
<evidence type="ECO:0008006" key="11">
    <source>
        <dbReference type="Google" id="ProtNLM"/>
    </source>
</evidence>
<dbReference type="eggNOG" id="KOG2063">
    <property type="taxonomic scope" value="Eukaryota"/>
</dbReference>
<evidence type="ECO:0000313" key="10">
    <source>
        <dbReference type="Proteomes" id="UP000001072"/>
    </source>
</evidence>
<evidence type="ECO:0000256" key="1">
    <source>
        <dbReference type="ARBA" id="ARBA00004184"/>
    </source>
</evidence>
<dbReference type="PANTHER" id="PTHR12894">
    <property type="entry name" value="CNH DOMAIN CONTAINING"/>
    <property type="match status" value="1"/>
</dbReference>
<comment type="subcellular location">
    <subcellularLocation>
        <location evidence="1">Endomembrane system</location>
        <topology evidence="1">Peripheral membrane protein</topology>
    </subcellularLocation>
</comment>
<proteinExistence type="inferred from homology"/>
<evidence type="ECO:0000256" key="2">
    <source>
        <dbReference type="ARBA" id="ARBA00023136"/>
    </source>
</evidence>
<dbReference type="EMBL" id="GL883092">
    <property type="protein sequence ID" value="EGG11705.1"/>
    <property type="molecule type" value="Genomic_DNA"/>
</dbReference>
<dbReference type="InterPro" id="IPR019453">
    <property type="entry name" value="VPS39/TGFA1_Znf"/>
</dbReference>
<evidence type="ECO:0000313" key="9">
    <source>
        <dbReference type="EMBL" id="EGG11705.1"/>
    </source>
</evidence>
<keyword evidence="10" id="KW-1185">Reference proteome</keyword>
<dbReference type="Pfam" id="PF10366">
    <property type="entry name" value="Vps39_1"/>
    <property type="match status" value="1"/>
</dbReference>
<feature type="repeat" description="CHCR" evidence="4">
    <location>
        <begin position="718"/>
        <end position="878"/>
    </location>
</feature>
<comment type="similarity">
    <text evidence="3">Belongs to the VAM6/VPS39 family.</text>
</comment>
<reference evidence="10" key="1">
    <citation type="journal article" date="2011" name="Proc. Natl. Acad. Sci. U.S.A.">
        <title>Obligate biotrophy features unraveled by the genomic analysis of rust fungi.</title>
        <authorList>
            <person name="Duplessis S."/>
            <person name="Cuomo C.A."/>
            <person name="Lin Y.-C."/>
            <person name="Aerts A."/>
            <person name="Tisserant E."/>
            <person name="Veneault-Fourrey C."/>
            <person name="Joly D.L."/>
            <person name="Hacquard S."/>
            <person name="Amselem J."/>
            <person name="Cantarel B.L."/>
            <person name="Chiu R."/>
            <person name="Coutinho P.M."/>
            <person name="Feau N."/>
            <person name="Field M."/>
            <person name="Frey P."/>
            <person name="Gelhaye E."/>
            <person name="Goldberg J."/>
            <person name="Grabherr M.G."/>
            <person name="Kodira C.D."/>
            <person name="Kohler A."/>
            <person name="Kuees U."/>
            <person name="Lindquist E.A."/>
            <person name="Lucas S.M."/>
            <person name="Mago R."/>
            <person name="Mauceli E."/>
            <person name="Morin E."/>
            <person name="Murat C."/>
            <person name="Pangilinan J.L."/>
            <person name="Park R."/>
            <person name="Pearson M."/>
            <person name="Quesneville H."/>
            <person name="Rouhier N."/>
            <person name="Sakthikumar S."/>
            <person name="Salamov A.A."/>
            <person name="Schmutz J."/>
            <person name="Selles B."/>
            <person name="Shapiro H."/>
            <person name="Tanguay P."/>
            <person name="Tuskan G.A."/>
            <person name="Henrissat B."/>
            <person name="Van de Peer Y."/>
            <person name="Rouze P."/>
            <person name="Ellis J.G."/>
            <person name="Dodds P.N."/>
            <person name="Schein J.E."/>
            <person name="Zhong S."/>
            <person name="Hamelin R.C."/>
            <person name="Grigoriev I.V."/>
            <person name="Szabo L.J."/>
            <person name="Martin F."/>
        </authorList>
    </citation>
    <scope>NUCLEOTIDE SEQUENCE [LARGE SCALE GENOMIC DNA]</scope>
    <source>
        <strain evidence="10">98AG31 / pathotype 3-4-7</strain>
    </source>
</reference>
<keyword evidence="2" id="KW-0472">Membrane</keyword>
<dbReference type="InterPro" id="IPR032914">
    <property type="entry name" value="Vam6/VPS39/TRAP1"/>
</dbReference>
<dbReference type="PANTHER" id="PTHR12894:SF49">
    <property type="entry name" value="VAM6_VPS39-LIKE PROTEIN"/>
    <property type="match status" value="1"/>
</dbReference>
<dbReference type="STRING" id="747676.F4R7Y8"/>
<feature type="coiled-coil region" evidence="5">
    <location>
        <begin position="951"/>
        <end position="978"/>
    </location>
</feature>
<accession>F4R7Y8</accession>
<keyword evidence="5" id="KW-0175">Coiled coil</keyword>
<dbReference type="InterPro" id="IPR019452">
    <property type="entry name" value="VPS39/TGF_beta_rcpt-assoc_1"/>
</dbReference>
<dbReference type="AlphaFoldDB" id="F4R7Y8"/>
<evidence type="ECO:0000259" key="7">
    <source>
        <dbReference type="Pfam" id="PF10366"/>
    </source>
</evidence>
<dbReference type="OrthoDB" id="5325112at2759"/>